<dbReference type="RefSeq" id="WP_020582458.1">
    <property type="nucleotide sequence ID" value="NZ_JOJP01000001.1"/>
</dbReference>
<evidence type="ECO:0000259" key="1">
    <source>
        <dbReference type="Pfam" id="PF02625"/>
    </source>
</evidence>
<dbReference type="Pfam" id="PF13478">
    <property type="entry name" value="XdhC_C"/>
    <property type="match status" value="1"/>
</dbReference>
<dbReference type="eggNOG" id="COG1975">
    <property type="taxonomic scope" value="Bacteria"/>
</dbReference>
<dbReference type="InterPro" id="IPR014308">
    <property type="entry name" value="Xanthine_DH_XdhC"/>
</dbReference>
<comment type="caution">
    <text evidence="3">The sequence shown here is derived from an EMBL/GenBank/DDBJ whole genome shotgun (WGS) entry which is preliminary data.</text>
</comment>
<feature type="domain" description="XdhC- CoxI" evidence="1">
    <location>
        <begin position="10"/>
        <end position="75"/>
    </location>
</feature>
<dbReference type="AlphaFoldDB" id="A0A081KH04"/>
<dbReference type="InterPro" id="IPR052698">
    <property type="entry name" value="MoCofactor_Util/Proc"/>
</dbReference>
<reference evidence="3 4" key="1">
    <citation type="submission" date="2014-06" db="EMBL/GenBank/DDBJ databases">
        <title>Whole Genome Sequences of Three Symbiotic Endozoicomonas Bacteria.</title>
        <authorList>
            <person name="Neave M.J."/>
            <person name="Apprill A."/>
            <person name="Voolstra C.R."/>
        </authorList>
    </citation>
    <scope>NUCLEOTIDE SEQUENCE [LARGE SCALE GENOMIC DNA]</scope>
    <source>
        <strain evidence="3 4">DSM 22380</strain>
    </source>
</reference>
<evidence type="ECO:0000313" key="3">
    <source>
        <dbReference type="EMBL" id="KEI73430.1"/>
    </source>
</evidence>
<evidence type="ECO:0000259" key="2">
    <source>
        <dbReference type="Pfam" id="PF13478"/>
    </source>
</evidence>
<dbReference type="EMBL" id="JOJP01000001">
    <property type="protein sequence ID" value="KEI73430.1"/>
    <property type="molecule type" value="Genomic_DNA"/>
</dbReference>
<evidence type="ECO:0000313" key="4">
    <source>
        <dbReference type="Proteomes" id="UP000027997"/>
    </source>
</evidence>
<dbReference type="InterPro" id="IPR027051">
    <property type="entry name" value="XdhC_Rossmann_dom"/>
</dbReference>
<dbReference type="Gene3D" id="3.40.50.720">
    <property type="entry name" value="NAD(P)-binding Rossmann-like Domain"/>
    <property type="match status" value="1"/>
</dbReference>
<dbReference type="PANTHER" id="PTHR30388:SF6">
    <property type="entry name" value="XANTHINE DEHYDROGENASE SUBUNIT A-RELATED"/>
    <property type="match status" value="1"/>
</dbReference>
<dbReference type="Pfam" id="PF02625">
    <property type="entry name" value="XdhC_CoxI"/>
    <property type="match status" value="1"/>
</dbReference>
<dbReference type="STRING" id="305900.GV64_24295"/>
<dbReference type="PANTHER" id="PTHR30388">
    <property type="entry name" value="ALDEHYDE OXIDOREDUCTASE MOLYBDENUM COFACTOR ASSEMBLY PROTEIN"/>
    <property type="match status" value="1"/>
</dbReference>
<sequence>MWIDALANLQKTGESGVLVTILGSAGSAPRKSGSKMLVTADQCFDTIGGGQLEFLLIQKARELLLNDHSEPVLEHFPLGPKLGQCCGGSVSALLEPITTCGFRIALFGAGHVGHALVNVLAPLDCQITWIDSRAELFPEEIPGNVQICISDQPELEVDNLPEGTFFLVVTHNHQLDFAITEATLKYDKSRWLGVIGSETKAKRFRQRLEHRGCFSQAEIDHMHCPVGLESVGGRKPAEIAIAIAAEILAVQNGNRGEKNKKREGIAWQDIKKLITHKVAI</sequence>
<dbReference type="Proteomes" id="UP000027997">
    <property type="component" value="Unassembled WGS sequence"/>
</dbReference>
<accession>A0A081KH04</accession>
<name>A0A081KH04_9GAMM</name>
<keyword evidence="4" id="KW-1185">Reference proteome</keyword>
<proteinExistence type="predicted"/>
<dbReference type="NCBIfam" id="TIGR02964">
    <property type="entry name" value="xanthine_xdhC"/>
    <property type="match status" value="1"/>
</dbReference>
<dbReference type="InterPro" id="IPR003777">
    <property type="entry name" value="XdhC_CoxI"/>
</dbReference>
<protein>
    <submittedName>
        <fullName evidence="3">Xanthine dehydrogenase</fullName>
    </submittedName>
</protein>
<feature type="domain" description="XdhC Rossmann" evidence="2">
    <location>
        <begin position="105"/>
        <end position="247"/>
    </location>
</feature>
<gene>
    <name evidence="3" type="ORF">GV64_24295</name>
</gene>
<organism evidence="3 4">
    <name type="scientific">Endozoicomonas elysicola</name>
    <dbReference type="NCBI Taxonomy" id="305900"/>
    <lineage>
        <taxon>Bacteria</taxon>
        <taxon>Pseudomonadati</taxon>
        <taxon>Pseudomonadota</taxon>
        <taxon>Gammaproteobacteria</taxon>
        <taxon>Oceanospirillales</taxon>
        <taxon>Endozoicomonadaceae</taxon>
        <taxon>Endozoicomonas</taxon>
    </lineage>
</organism>